<keyword evidence="4 5" id="KW-0949">S-adenosyl-L-methionine</keyword>
<dbReference type="InterPro" id="IPR022641">
    <property type="entry name" value="CheR_N"/>
</dbReference>
<dbReference type="PANTHER" id="PTHR24422:SF19">
    <property type="entry name" value="CHEMOTAXIS PROTEIN METHYLTRANSFERASE"/>
    <property type="match status" value="1"/>
</dbReference>
<dbReference type="Gene3D" id="3.40.50.150">
    <property type="entry name" value="Vaccinia Virus protein VP39"/>
    <property type="match status" value="1"/>
</dbReference>
<protein>
    <recommendedName>
        <fullName evidence="5">Chemotaxis protein methyltransferase</fullName>
        <ecNumber evidence="5">2.1.1.80</ecNumber>
    </recommendedName>
</protein>
<feature type="binding site" evidence="6">
    <location>
        <position position="129"/>
    </location>
    <ligand>
        <name>S-adenosyl-L-methionine</name>
        <dbReference type="ChEBI" id="CHEBI:59789"/>
    </ligand>
</feature>
<dbReference type="SMART" id="SM00138">
    <property type="entry name" value="MeTrc"/>
    <property type="match status" value="1"/>
</dbReference>
<dbReference type="Pfam" id="PF01739">
    <property type="entry name" value="CheR"/>
    <property type="match status" value="1"/>
</dbReference>
<evidence type="ECO:0000256" key="1">
    <source>
        <dbReference type="ARBA" id="ARBA00001541"/>
    </source>
</evidence>
<sequence length="285" mass="31804">MSMPAPADVLTAPNLTSEAFETIRRVVSERAGIELSESKRELVCGRLARRLRALRCASYEEYARLIASKEGEEECHSMICAVTTNVTDFWREPHHFEHVRDHVAAAAIADARKGAPIRFWSAGSSDGREALSLGATLLDAANGSLGNADLRILATDIDTDILRKARAGRYAAAEGDKLPPALRDKWFKESAGYVEPVESLRRLIQYNPLNLKVKWPMKRRFRGIFCRNVLIYFPNDLQAELMVRFAEMLEPNGFLYLGHSERLHGPALSKFKPCCPSGFQKVSGA</sequence>
<evidence type="ECO:0000313" key="8">
    <source>
        <dbReference type="EMBL" id="RLQ88804.1"/>
    </source>
</evidence>
<evidence type="ECO:0000256" key="2">
    <source>
        <dbReference type="ARBA" id="ARBA00022603"/>
    </source>
</evidence>
<evidence type="ECO:0000313" key="9">
    <source>
        <dbReference type="Proteomes" id="UP000281094"/>
    </source>
</evidence>
<dbReference type="InterPro" id="IPR022642">
    <property type="entry name" value="CheR_C"/>
</dbReference>
<evidence type="ECO:0000256" key="4">
    <source>
        <dbReference type="ARBA" id="ARBA00022691"/>
    </source>
</evidence>
<dbReference type="PANTHER" id="PTHR24422">
    <property type="entry name" value="CHEMOTAXIS PROTEIN METHYLTRANSFERASE"/>
    <property type="match status" value="1"/>
</dbReference>
<dbReference type="PROSITE" id="PS50123">
    <property type="entry name" value="CHER"/>
    <property type="match status" value="1"/>
</dbReference>
<name>A0A3L7JEB7_9HYPH</name>
<dbReference type="SUPFAM" id="SSF53335">
    <property type="entry name" value="S-adenosyl-L-methionine-dependent methyltransferases"/>
    <property type="match status" value="1"/>
</dbReference>
<dbReference type="AlphaFoldDB" id="A0A3L7JEB7"/>
<accession>A0A3L7JEB7</accession>
<evidence type="ECO:0000259" key="7">
    <source>
        <dbReference type="PROSITE" id="PS50123"/>
    </source>
</evidence>
<dbReference type="InterPro" id="IPR026024">
    <property type="entry name" value="Chemotaxis_MeTrfase_CheR"/>
</dbReference>
<dbReference type="RefSeq" id="WP_121645771.1">
    <property type="nucleotide sequence ID" value="NZ_RCWN01000001.1"/>
</dbReference>
<dbReference type="EC" id="2.1.1.80" evidence="5"/>
<gene>
    <name evidence="8" type="ORF">D8780_11840</name>
</gene>
<feature type="binding site" evidence="6">
    <location>
        <position position="156"/>
    </location>
    <ligand>
        <name>S-adenosyl-L-methionine</name>
        <dbReference type="ChEBI" id="CHEBI:59789"/>
    </ligand>
</feature>
<reference evidence="8 9" key="1">
    <citation type="submission" date="2018-10" db="EMBL/GenBank/DDBJ databases">
        <title>Notoacmeibacter sp. M2BS9Y-3-1, whole genome shotgun sequence.</title>
        <authorList>
            <person name="Tuo L."/>
        </authorList>
    </citation>
    <scope>NUCLEOTIDE SEQUENCE [LARGE SCALE GENOMIC DNA]</scope>
    <source>
        <strain evidence="8 9">M2BS9Y-3-1</strain>
    </source>
</reference>
<dbReference type="InterPro" id="IPR029063">
    <property type="entry name" value="SAM-dependent_MTases_sf"/>
</dbReference>
<feature type="binding site" evidence="6">
    <location>
        <begin position="210"/>
        <end position="211"/>
    </location>
    <ligand>
        <name>S-adenosyl-L-methionine</name>
        <dbReference type="ChEBI" id="CHEBI:59789"/>
    </ligand>
</feature>
<dbReference type="InterPro" id="IPR000780">
    <property type="entry name" value="CheR_MeTrfase"/>
</dbReference>
<evidence type="ECO:0000256" key="5">
    <source>
        <dbReference type="PIRNR" id="PIRNR000410"/>
    </source>
</evidence>
<keyword evidence="9" id="KW-1185">Reference proteome</keyword>
<keyword evidence="3 5" id="KW-0808">Transferase</keyword>
<dbReference type="Pfam" id="PF03705">
    <property type="entry name" value="CheR_N"/>
    <property type="match status" value="1"/>
</dbReference>
<dbReference type="GO" id="GO:0032259">
    <property type="term" value="P:methylation"/>
    <property type="evidence" value="ECO:0007669"/>
    <property type="project" value="UniProtKB-KW"/>
</dbReference>
<evidence type="ECO:0000256" key="3">
    <source>
        <dbReference type="ARBA" id="ARBA00022679"/>
    </source>
</evidence>
<comment type="function">
    <text evidence="5">Methylation of the membrane-bound methyl-accepting chemotaxis proteins (MCP) to form gamma-glutamyl methyl ester residues in MCP.</text>
</comment>
<proteinExistence type="predicted"/>
<evidence type="ECO:0000256" key="6">
    <source>
        <dbReference type="PIRSR" id="PIRSR000410-1"/>
    </source>
</evidence>
<dbReference type="GO" id="GO:0008983">
    <property type="term" value="F:protein-glutamate O-methyltransferase activity"/>
    <property type="evidence" value="ECO:0007669"/>
    <property type="project" value="UniProtKB-EC"/>
</dbReference>
<dbReference type="PRINTS" id="PR00996">
    <property type="entry name" value="CHERMTFRASE"/>
</dbReference>
<feature type="binding site" evidence="6">
    <location>
        <begin position="227"/>
        <end position="228"/>
    </location>
    <ligand>
        <name>S-adenosyl-L-methionine</name>
        <dbReference type="ChEBI" id="CHEBI:59789"/>
    </ligand>
</feature>
<feature type="binding site" evidence="6">
    <location>
        <position position="85"/>
    </location>
    <ligand>
        <name>S-adenosyl-L-methionine</name>
        <dbReference type="ChEBI" id="CHEBI:59789"/>
    </ligand>
</feature>
<comment type="caution">
    <text evidence="8">The sequence shown here is derived from an EMBL/GenBank/DDBJ whole genome shotgun (WGS) entry which is preliminary data.</text>
</comment>
<organism evidence="8 9">
    <name type="scientific">Notoacmeibacter ruber</name>
    <dbReference type="NCBI Taxonomy" id="2670375"/>
    <lineage>
        <taxon>Bacteria</taxon>
        <taxon>Pseudomonadati</taxon>
        <taxon>Pseudomonadota</taxon>
        <taxon>Alphaproteobacteria</taxon>
        <taxon>Hyphomicrobiales</taxon>
        <taxon>Notoacmeibacteraceae</taxon>
        <taxon>Notoacmeibacter</taxon>
    </lineage>
</organism>
<dbReference type="SUPFAM" id="SSF47757">
    <property type="entry name" value="Chemotaxis receptor methyltransferase CheR, N-terminal domain"/>
    <property type="match status" value="1"/>
</dbReference>
<dbReference type="InterPro" id="IPR050903">
    <property type="entry name" value="Bact_Chemotaxis_MeTrfase"/>
</dbReference>
<dbReference type="EMBL" id="RCWN01000001">
    <property type="protein sequence ID" value="RLQ88804.1"/>
    <property type="molecule type" value="Genomic_DNA"/>
</dbReference>
<feature type="domain" description="CheR-type methyltransferase" evidence="7">
    <location>
        <begin position="8"/>
        <end position="285"/>
    </location>
</feature>
<comment type="catalytic activity">
    <reaction evidence="1 5">
        <text>L-glutamyl-[protein] + S-adenosyl-L-methionine = [protein]-L-glutamate 5-O-methyl ester + S-adenosyl-L-homocysteine</text>
        <dbReference type="Rhea" id="RHEA:24452"/>
        <dbReference type="Rhea" id="RHEA-COMP:10208"/>
        <dbReference type="Rhea" id="RHEA-COMP:10311"/>
        <dbReference type="ChEBI" id="CHEBI:29973"/>
        <dbReference type="ChEBI" id="CHEBI:57856"/>
        <dbReference type="ChEBI" id="CHEBI:59789"/>
        <dbReference type="ChEBI" id="CHEBI:82795"/>
        <dbReference type="EC" id="2.1.1.80"/>
    </reaction>
</comment>
<keyword evidence="2 5" id="KW-0489">Methyltransferase</keyword>
<dbReference type="PIRSF" id="PIRSF000410">
    <property type="entry name" value="CheR"/>
    <property type="match status" value="1"/>
</dbReference>
<dbReference type="Gene3D" id="1.10.155.10">
    <property type="entry name" value="Chemotaxis receptor methyltransferase CheR, N-terminal domain"/>
    <property type="match status" value="1"/>
</dbReference>
<dbReference type="InterPro" id="IPR036804">
    <property type="entry name" value="CheR_N_sf"/>
</dbReference>
<feature type="binding site" evidence="6">
    <location>
        <position position="91"/>
    </location>
    <ligand>
        <name>S-adenosyl-L-methionine</name>
        <dbReference type="ChEBI" id="CHEBI:59789"/>
    </ligand>
</feature>
<feature type="binding site" evidence="6">
    <location>
        <position position="87"/>
    </location>
    <ligand>
        <name>S-adenosyl-L-methionine</name>
        <dbReference type="ChEBI" id="CHEBI:59789"/>
    </ligand>
</feature>
<dbReference type="Proteomes" id="UP000281094">
    <property type="component" value="Unassembled WGS sequence"/>
</dbReference>